<protein>
    <submittedName>
        <fullName evidence="2">Uncharacterized protein</fullName>
    </submittedName>
</protein>
<evidence type="ECO:0000256" key="1">
    <source>
        <dbReference type="SAM" id="MobiDB-lite"/>
    </source>
</evidence>
<dbReference type="Proteomes" id="UP001362999">
    <property type="component" value="Unassembled WGS sequence"/>
</dbReference>
<dbReference type="EMBL" id="JAWWNJ010000014">
    <property type="protein sequence ID" value="KAK7041381.1"/>
    <property type="molecule type" value="Genomic_DNA"/>
</dbReference>
<proteinExistence type="predicted"/>
<reference evidence="2 3" key="1">
    <citation type="journal article" date="2024" name="J Genomics">
        <title>Draft genome sequencing and assembly of Favolaschia claudopus CIRM-BRFM 2984 isolated from oak limbs.</title>
        <authorList>
            <person name="Navarro D."/>
            <person name="Drula E."/>
            <person name="Chaduli D."/>
            <person name="Cazenave R."/>
            <person name="Ahrendt S."/>
            <person name="Wang J."/>
            <person name="Lipzen A."/>
            <person name="Daum C."/>
            <person name="Barry K."/>
            <person name="Grigoriev I.V."/>
            <person name="Favel A."/>
            <person name="Rosso M.N."/>
            <person name="Martin F."/>
        </authorList>
    </citation>
    <scope>NUCLEOTIDE SEQUENCE [LARGE SCALE GENOMIC DNA]</scope>
    <source>
        <strain evidence="2 3">CIRM-BRFM 2984</strain>
    </source>
</reference>
<name>A0AAW0CQY8_9AGAR</name>
<keyword evidence="3" id="KW-1185">Reference proteome</keyword>
<dbReference type="AlphaFoldDB" id="A0AAW0CQY8"/>
<evidence type="ECO:0000313" key="3">
    <source>
        <dbReference type="Proteomes" id="UP001362999"/>
    </source>
</evidence>
<gene>
    <name evidence="2" type="ORF">R3P38DRAFT_3260939</name>
</gene>
<sequence length="967" mass="106403">MAEPLGRRGRCRSCTRCGGFISAVLNAQGYPNSIPQRVSETCAACSDPWISHSALTPAVDGKGGCQASSCGGFVLPPGSQWSVTVSCVCGQPWSNHDLVASPEPRLPFASSETPPPAPLTSHLQPLLSNPISVFARPPSFGSASVPASAPTPSATAVANTNRQGAIARHFKPKYKAPRAFPGSTAAESTFEVLVAFWPNILPDSPNNDEGSPALDFKYTLDEFTQLVLVLKAHGLAFVATLPSQTGIVASLNSQLDAHFSANRIDLPTAPQAGDSDDVDALPWFLLPWMLLEPTKRKATFTFDQSSRVNANNFSKKFIFDMNTKFNNPDSEHSDKPLIVLGPRWGHVKAPLPTTLSTAALDDAFGPEQPHPCFGRRLLYEVTRRHNVMCHDDCPQAPQMPIASSFRLPRPPRQRTPEAMVASTSQIRSRSPDSPSPPRTRRRTGSSPYIEEISDDDEFPLSVLLPNRERNPSRAARPAVLPSQTVEVRLATGAEIQEWQHSISVDVLRMPQSREVNIDGATIAAIAEFVLSTFVHCYHQSKFTTDALRSPFPSHPDIRNPQRMNFLSFLQHQAQRSYRVGPPRGAAITGSSIGRGVERSVFRTILENVAADGHCWVPSSMEPGYVTFQISPLADSDRRAKLYAYGRVTALHLYYYGHGYQIGLWPVLAAVLGRKSMLLGEQFLRLVSPDVAAEFGPWFALHPGDPLPSSLSHPVSSLFMSLLNVQLSTLPSTFTESQYEDFTVRLLTARIFGDPTPWSSDDVREFQSGMRMPLQITAGRNFCDYFDDSPPLKTACLIAGMYCRQIQSADDVLSHLRFQCAPLAPPPQVEQMRQLFELCFKRYLTGVGHPPYFHDQGLVSTQEENSTAHTAPFFRLQLLLVAALESSSLPVNDNWSIRFSVSSMLSTNSAAENPEPLHFHTCTGGVDVRINAKFLDLLIKSPQGEAASEFDNWVHAQLYRADSTYNRI</sequence>
<feature type="region of interest" description="Disordered" evidence="1">
    <location>
        <begin position="400"/>
        <end position="451"/>
    </location>
</feature>
<organism evidence="2 3">
    <name type="scientific">Favolaschia claudopus</name>
    <dbReference type="NCBI Taxonomy" id="2862362"/>
    <lineage>
        <taxon>Eukaryota</taxon>
        <taxon>Fungi</taxon>
        <taxon>Dikarya</taxon>
        <taxon>Basidiomycota</taxon>
        <taxon>Agaricomycotina</taxon>
        <taxon>Agaricomycetes</taxon>
        <taxon>Agaricomycetidae</taxon>
        <taxon>Agaricales</taxon>
        <taxon>Marasmiineae</taxon>
        <taxon>Mycenaceae</taxon>
        <taxon>Favolaschia</taxon>
    </lineage>
</organism>
<comment type="caution">
    <text evidence="2">The sequence shown here is derived from an EMBL/GenBank/DDBJ whole genome shotgun (WGS) entry which is preliminary data.</text>
</comment>
<evidence type="ECO:0000313" key="2">
    <source>
        <dbReference type="EMBL" id="KAK7041381.1"/>
    </source>
</evidence>
<accession>A0AAW0CQY8</accession>